<dbReference type="GO" id="GO:0016020">
    <property type="term" value="C:membrane"/>
    <property type="evidence" value="ECO:0007669"/>
    <property type="project" value="UniProtKB-SubCell"/>
</dbReference>
<dbReference type="Proteomes" id="UP001272987">
    <property type="component" value="Unassembled WGS sequence"/>
</dbReference>
<dbReference type="PANTHER" id="PTHR23514">
    <property type="entry name" value="BYPASS OF STOP CODON PROTEIN 6"/>
    <property type="match status" value="1"/>
</dbReference>
<feature type="transmembrane region" description="Helical" evidence="5">
    <location>
        <begin position="281"/>
        <end position="302"/>
    </location>
</feature>
<keyword evidence="8" id="KW-1185">Reference proteome</keyword>
<evidence type="ECO:0000256" key="3">
    <source>
        <dbReference type="ARBA" id="ARBA00022989"/>
    </source>
</evidence>
<feature type="transmembrane region" description="Helical" evidence="5">
    <location>
        <begin position="115"/>
        <end position="135"/>
    </location>
</feature>
<name>A0AAP6BIX5_9ACTN</name>
<organism evidence="6 9">
    <name type="scientific">Streptomyces acidiscabies</name>
    <dbReference type="NCBI Taxonomy" id="42234"/>
    <lineage>
        <taxon>Bacteria</taxon>
        <taxon>Bacillati</taxon>
        <taxon>Actinomycetota</taxon>
        <taxon>Actinomycetes</taxon>
        <taxon>Kitasatosporales</taxon>
        <taxon>Streptomycetaceae</taxon>
        <taxon>Streptomyces</taxon>
    </lineage>
</organism>
<evidence type="ECO:0000256" key="2">
    <source>
        <dbReference type="ARBA" id="ARBA00022692"/>
    </source>
</evidence>
<keyword evidence="4 5" id="KW-0472">Membrane</keyword>
<comment type="subcellular location">
    <subcellularLocation>
        <location evidence="1">Membrane</location>
        <topology evidence="1">Multi-pass membrane protein</topology>
    </subcellularLocation>
</comment>
<evidence type="ECO:0000313" key="8">
    <source>
        <dbReference type="Proteomes" id="UP001272987"/>
    </source>
</evidence>
<protein>
    <submittedName>
        <fullName evidence="6">MFS transporter</fullName>
    </submittedName>
</protein>
<comment type="caution">
    <text evidence="6">The sequence shown here is derived from an EMBL/GenBank/DDBJ whole genome shotgun (WGS) entry which is preliminary data.</text>
</comment>
<feature type="transmembrane region" description="Helical" evidence="5">
    <location>
        <begin position="75"/>
        <end position="94"/>
    </location>
</feature>
<feature type="transmembrane region" description="Helical" evidence="5">
    <location>
        <begin position="224"/>
        <end position="244"/>
    </location>
</feature>
<dbReference type="InterPro" id="IPR051788">
    <property type="entry name" value="MFS_Transporter"/>
</dbReference>
<evidence type="ECO:0000313" key="6">
    <source>
        <dbReference type="EMBL" id="MDX2965609.1"/>
    </source>
</evidence>
<evidence type="ECO:0000256" key="1">
    <source>
        <dbReference type="ARBA" id="ARBA00004141"/>
    </source>
</evidence>
<dbReference type="AlphaFoldDB" id="A0AAP6BIX5"/>
<dbReference type="PANTHER" id="PTHR23514:SF13">
    <property type="entry name" value="INNER MEMBRANE PROTEIN YBJJ"/>
    <property type="match status" value="1"/>
</dbReference>
<feature type="transmembrane region" description="Helical" evidence="5">
    <location>
        <begin position="141"/>
        <end position="164"/>
    </location>
</feature>
<dbReference type="EMBL" id="JARAWC010000044">
    <property type="protein sequence ID" value="MDX2965609.1"/>
    <property type="molecule type" value="Genomic_DNA"/>
</dbReference>
<dbReference type="InterPro" id="IPR036259">
    <property type="entry name" value="MFS_trans_sf"/>
</dbReference>
<reference evidence="6 8" key="1">
    <citation type="journal article" date="2023" name="Microb. Genom.">
        <title>Mesoterricola silvestris gen. nov., sp. nov., Mesoterricola sediminis sp. nov., Geothrix oryzae sp. nov., Geothrix edaphica sp. nov., Geothrix rubra sp. nov., and Geothrix limicola sp. nov., six novel members of Acidobacteriota isolated from soils.</title>
        <authorList>
            <person name="Weisberg A.J."/>
            <person name="Pearce E."/>
            <person name="Kramer C.G."/>
            <person name="Chang J.H."/>
            <person name="Clarke C.R."/>
        </authorList>
    </citation>
    <scope>NUCLEOTIDE SEQUENCE</scope>
    <source>
        <strain evidence="7 8">NB05-1H</strain>
        <strain evidence="6">NRRL_B-16521</strain>
    </source>
</reference>
<sequence>MAVWGARIPDVQHAAGLDTAGLALVLLAAAAGMVTGLRAGARLVTPARRPLLLTGCALGLAAALAVLGLCRTPAQLLAVGLVFGVLHGIMDVAANTAAVDVQAALGRPVMSSLHAAYSLGALTGAGYAALAGHTSDTSHTWLFAATATAVACAAAAMAPAAHVLGAVKPPSTAETAPSRQGLAQAWPRGRVWLLGGLAAGCLLAEGTAADWASVHLHGLHATTAVSSAAYALYAAAMAAGRLTGDTLTARVGAPTVVRAGALLAAGGLTAGLAAGTVPAALTGWAALGLGLSVTVPSLITAAGHGGPRAVAAVSVTGYAGLLAGPALIGALATATTLPAALMLPALLAVLVAALSHHALEHPAP</sequence>
<evidence type="ECO:0000313" key="9">
    <source>
        <dbReference type="Proteomes" id="UP001282288"/>
    </source>
</evidence>
<dbReference type="SUPFAM" id="SSF103473">
    <property type="entry name" value="MFS general substrate transporter"/>
    <property type="match status" value="1"/>
</dbReference>
<dbReference type="EMBL" id="JARAWP010000039">
    <property type="protein sequence ID" value="MDX3024889.1"/>
    <property type="molecule type" value="Genomic_DNA"/>
</dbReference>
<proteinExistence type="predicted"/>
<feature type="transmembrane region" description="Helical" evidence="5">
    <location>
        <begin position="51"/>
        <end position="69"/>
    </location>
</feature>
<evidence type="ECO:0000313" key="7">
    <source>
        <dbReference type="EMBL" id="MDX3024889.1"/>
    </source>
</evidence>
<feature type="transmembrane region" description="Helical" evidence="5">
    <location>
        <begin position="20"/>
        <end position="39"/>
    </location>
</feature>
<feature type="transmembrane region" description="Helical" evidence="5">
    <location>
        <begin position="256"/>
        <end position="275"/>
    </location>
</feature>
<keyword evidence="2 5" id="KW-0812">Transmembrane</keyword>
<evidence type="ECO:0000256" key="4">
    <source>
        <dbReference type="ARBA" id="ARBA00023136"/>
    </source>
</evidence>
<dbReference type="Gene3D" id="1.20.1250.20">
    <property type="entry name" value="MFS general substrate transporter like domains"/>
    <property type="match status" value="1"/>
</dbReference>
<accession>A0AAP6BIX5</accession>
<dbReference type="Proteomes" id="UP001282288">
    <property type="component" value="Unassembled WGS sequence"/>
</dbReference>
<gene>
    <name evidence="6" type="ORF">PV399_38735</name>
    <name evidence="7" type="ORF">PV666_44555</name>
</gene>
<keyword evidence="3 5" id="KW-1133">Transmembrane helix</keyword>
<feature type="transmembrane region" description="Helical" evidence="5">
    <location>
        <begin position="309"/>
        <end position="333"/>
    </location>
</feature>
<evidence type="ECO:0000256" key="5">
    <source>
        <dbReference type="SAM" id="Phobius"/>
    </source>
</evidence>
<feature type="transmembrane region" description="Helical" evidence="5">
    <location>
        <begin position="339"/>
        <end position="359"/>
    </location>
</feature>